<proteinExistence type="inferred from homology"/>
<organism evidence="2 3">
    <name type="scientific">Lentisphaera araneosa HTCC2155</name>
    <dbReference type="NCBI Taxonomy" id="313628"/>
    <lineage>
        <taxon>Bacteria</taxon>
        <taxon>Pseudomonadati</taxon>
        <taxon>Lentisphaerota</taxon>
        <taxon>Lentisphaeria</taxon>
        <taxon>Lentisphaerales</taxon>
        <taxon>Lentisphaeraceae</taxon>
        <taxon>Lentisphaera</taxon>
    </lineage>
</organism>
<dbReference type="EMBL" id="ABCK01000004">
    <property type="protein sequence ID" value="EDM28787.1"/>
    <property type="molecule type" value="Genomic_DNA"/>
</dbReference>
<name>A6DID3_9BACT</name>
<dbReference type="AlphaFoldDB" id="A6DID3"/>
<dbReference type="GO" id="GO:0004065">
    <property type="term" value="F:arylsulfatase activity"/>
    <property type="evidence" value="ECO:0007669"/>
    <property type="project" value="TreeGrafter"/>
</dbReference>
<gene>
    <name evidence="2" type="ORF">LNTAR_09459</name>
</gene>
<evidence type="ECO:0000256" key="1">
    <source>
        <dbReference type="ARBA" id="ARBA00008779"/>
    </source>
</evidence>
<dbReference type="InterPro" id="IPR017850">
    <property type="entry name" value="Alkaline_phosphatase_core_sf"/>
</dbReference>
<comment type="caution">
    <text evidence="2">The sequence shown here is derived from an EMBL/GenBank/DDBJ whole genome shotgun (WGS) entry which is preliminary data.</text>
</comment>
<accession>A6DID3</accession>
<dbReference type="PANTHER" id="PTHR42693">
    <property type="entry name" value="ARYLSULFATASE FAMILY MEMBER"/>
    <property type="match status" value="1"/>
</dbReference>
<dbReference type="RefSeq" id="WP_007277664.1">
    <property type="nucleotide sequence ID" value="NZ_ABCK01000004.1"/>
</dbReference>
<dbReference type="Proteomes" id="UP000004947">
    <property type="component" value="Unassembled WGS sequence"/>
</dbReference>
<comment type="similarity">
    <text evidence="1">Belongs to the sulfatase family.</text>
</comment>
<evidence type="ECO:0000313" key="3">
    <source>
        <dbReference type="Proteomes" id="UP000004947"/>
    </source>
</evidence>
<evidence type="ECO:0000313" key="2">
    <source>
        <dbReference type="EMBL" id="EDM28787.1"/>
    </source>
</evidence>
<dbReference type="InterPro" id="IPR050738">
    <property type="entry name" value="Sulfatase"/>
</dbReference>
<dbReference type="SUPFAM" id="SSF53649">
    <property type="entry name" value="Alkaline phosphatase-like"/>
    <property type="match status" value="1"/>
</dbReference>
<protein>
    <submittedName>
        <fullName evidence="2">Twin-arginine translocation pathway signal</fullName>
    </submittedName>
</protein>
<dbReference type="Gene3D" id="3.40.720.10">
    <property type="entry name" value="Alkaline Phosphatase, subunit A"/>
    <property type="match status" value="1"/>
</dbReference>
<dbReference type="STRING" id="313628.LNTAR_09459"/>
<reference evidence="2 3" key="1">
    <citation type="journal article" date="2010" name="J. Bacteriol.">
        <title>Genome sequence of Lentisphaera araneosa HTCC2155T, the type species of the order Lentisphaerales in the phylum Lentisphaerae.</title>
        <authorList>
            <person name="Thrash J.C."/>
            <person name="Cho J.C."/>
            <person name="Vergin K.L."/>
            <person name="Morris R.M."/>
            <person name="Giovannoni S.J."/>
        </authorList>
    </citation>
    <scope>NUCLEOTIDE SEQUENCE [LARGE SCALE GENOMIC DNA]</scope>
    <source>
        <strain evidence="2 3">HTCC2155</strain>
    </source>
</reference>
<dbReference type="PANTHER" id="PTHR42693:SF33">
    <property type="entry name" value="ARYLSULFATASE"/>
    <property type="match status" value="1"/>
</dbReference>
<keyword evidence="3" id="KW-1185">Reference proteome</keyword>
<sequence>MPLYISKKRNLVLMIFGLISTTFMIQTVSAKSSKPNFVFFLVDDFGWGSISAMGHEFVETPNIDKLAKSGKAKTRIPVKYGETISWFTIPSSGLLKIVTNGETLSNKE</sequence>